<dbReference type="InterPro" id="IPR036249">
    <property type="entry name" value="Thioredoxin-like_sf"/>
</dbReference>
<reference evidence="10" key="1">
    <citation type="journal article" date="2017" name="J. Phycol.">
        <title>Analysis of chloroplast genomes and a supermatrix inform reclassification of the Rhodomelaceae (Rhodophyta).</title>
        <authorList>
            <person name="Diaz-Tapia P."/>
            <person name="Maggs C.A."/>
            <person name="West J.A."/>
            <person name="Verbruggen H."/>
        </authorList>
    </citation>
    <scope>NUCLEOTIDE SEQUENCE</scope>
    <source>
        <strain evidence="10">PD1020</strain>
    </source>
</reference>
<organism evidence="10">
    <name type="scientific">Spyridia filamentosa</name>
    <name type="common">Red alga</name>
    <name type="synonym">Fucus filamentosus</name>
    <dbReference type="NCBI Taxonomy" id="196632"/>
    <lineage>
        <taxon>Eukaryota</taxon>
        <taxon>Rhodophyta</taxon>
        <taxon>Florideophyceae</taxon>
        <taxon>Rhodymeniophycidae</taxon>
        <taxon>Ceramiales</taxon>
        <taxon>Spyridiaceae</taxon>
        <taxon>Spyridia</taxon>
    </lineage>
</organism>
<dbReference type="SUPFAM" id="SSF52833">
    <property type="entry name" value="Thioredoxin-like"/>
    <property type="match status" value="1"/>
</dbReference>
<name>A0A1Z1MJW2_SPYFI</name>
<evidence type="ECO:0000256" key="5">
    <source>
        <dbReference type="ARBA" id="ARBA00023284"/>
    </source>
</evidence>
<evidence type="ECO:0000256" key="6">
    <source>
        <dbReference type="PIRNR" id="PIRNR000077"/>
    </source>
</evidence>
<dbReference type="GO" id="GO:0005737">
    <property type="term" value="C:cytoplasm"/>
    <property type="evidence" value="ECO:0007669"/>
    <property type="project" value="TreeGrafter"/>
</dbReference>
<dbReference type="Pfam" id="PF00085">
    <property type="entry name" value="Thioredoxin"/>
    <property type="match status" value="1"/>
</dbReference>
<evidence type="ECO:0000256" key="4">
    <source>
        <dbReference type="ARBA" id="ARBA00023157"/>
    </source>
</evidence>
<dbReference type="EMBL" id="MF101441">
    <property type="protein sequence ID" value="ARW66179.1"/>
    <property type="molecule type" value="Genomic_DNA"/>
</dbReference>
<feature type="site" description="Contributes to redox potential value" evidence="7">
    <location>
        <position position="34"/>
    </location>
</feature>
<feature type="disulfide bond" description="Redox-active" evidence="8">
    <location>
        <begin position="33"/>
        <end position="36"/>
    </location>
</feature>
<keyword evidence="5 8" id="KW-0676">Redox-active center</keyword>
<evidence type="ECO:0000256" key="2">
    <source>
        <dbReference type="ARBA" id="ARBA00022448"/>
    </source>
</evidence>
<keyword evidence="4 8" id="KW-1015">Disulfide bond</keyword>
<geneLocation type="chloroplast" evidence="10"/>
<dbReference type="GO" id="GO:0015035">
    <property type="term" value="F:protein-disulfide reductase activity"/>
    <property type="evidence" value="ECO:0007669"/>
    <property type="project" value="InterPro"/>
</dbReference>
<dbReference type="PRINTS" id="PR00421">
    <property type="entry name" value="THIOREDOXIN"/>
</dbReference>
<dbReference type="AlphaFoldDB" id="A0A1Z1MJW2"/>
<accession>A0A1Z1MJW2</accession>
<dbReference type="RefSeq" id="YP_009396993.1">
    <property type="nucleotide sequence ID" value="NC_035285.1"/>
</dbReference>
<dbReference type="CDD" id="cd02947">
    <property type="entry name" value="TRX_family"/>
    <property type="match status" value="1"/>
</dbReference>
<evidence type="ECO:0000256" key="1">
    <source>
        <dbReference type="ARBA" id="ARBA00003318"/>
    </source>
</evidence>
<gene>
    <name evidence="10" type="primary">trxA</name>
</gene>
<proteinExistence type="inferred from homology"/>
<keyword evidence="10" id="KW-0150">Chloroplast</keyword>
<comment type="function">
    <text evidence="1">Participates in various redox reactions through the reversible oxidation of its active center dithiol to a disulfide and catalyzes dithiol-disulfide exchange reactions.</text>
</comment>
<keyword evidence="10" id="KW-0934">Plastid</keyword>
<feature type="site" description="Contributes to redox potential value" evidence="7">
    <location>
        <position position="35"/>
    </location>
</feature>
<dbReference type="PIRSF" id="PIRSF000077">
    <property type="entry name" value="Thioredoxin"/>
    <property type="match status" value="1"/>
</dbReference>
<evidence type="ECO:0000256" key="3">
    <source>
        <dbReference type="ARBA" id="ARBA00022982"/>
    </source>
</evidence>
<dbReference type="InterPro" id="IPR005746">
    <property type="entry name" value="Thioredoxin"/>
</dbReference>
<feature type="site" description="Deprotonates C-terminal active site Cys" evidence="7">
    <location>
        <position position="27"/>
    </location>
</feature>
<dbReference type="PROSITE" id="PS51352">
    <property type="entry name" value="THIOREDOXIN_2"/>
    <property type="match status" value="1"/>
</dbReference>
<dbReference type="PANTHER" id="PTHR45663:SF11">
    <property type="entry name" value="GEO12009P1"/>
    <property type="match status" value="1"/>
</dbReference>
<dbReference type="PANTHER" id="PTHR45663">
    <property type="entry name" value="GEO12009P1"/>
    <property type="match status" value="1"/>
</dbReference>
<evidence type="ECO:0000256" key="7">
    <source>
        <dbReference type="PIRSR" id="PIRSR000077-1"/>
    </source>
</evidence>
<evidence type="ECO:0000256" key="8">
    <source>
        <dbReference type="PIRSR" id="PIRSR000077-4"/>
    </source>
</evidence>
<dbReference type="Gene3D" id="3.40.30.10">
    <property type="entry name" value="Glutaredoxin"/>
    <property type="match status" value="1"/>
</dbReference>
<dbReference type="PROSITE" id="PS00194">
    <property type="entry name" value="THIOREDOXIN_1"/>
    <property type="match status" value="1"/>
</dbReference>
<evidence type="ECO:0000259" key="9">
    <source>
        <dbReference type="PROSITE" id="PS51352"/>
    </source>
</evidence>
<keyword evidence="3" id="KW-0249">Electron transport</keyword>
<feature type="active site" description="Nucleophile" evidence="7">
    <location>
        <position position="33"/>
    </location>
</feature>
<dbReference type="FunFam" id="3.40.30.10:FF:000001">
    <property type="entry name" value="Thioredoxin"/>
    <property type="match status" value="1"/>
</dbReference>
<evidence type="ECO:0000313" key="10">
    <source>
        <dbReference type="EMBL" id="ARW66179.1"/>
    </source>
</evidence>
<comment type="similarity">
    <text evidence="6">Belongs to the thioredoxin family.</text>
</comment>
<protein>
    <recommendedName>
        <fullName evidence="6">Thioredoxin</fullName>
    </recommendedName>
</protein>
<dbReference type="NCBIfam" id="TIGR01068">
    <property type="entry name" value="thioredoxin"/>
    <property type="match status" value="1"/>
</dbReference>
<feature type="active site" description="Nucleophile" evidence="7">
    <location>
        <position position="36"/>
    </location>
</feature>
<keyword evidence="2" id="KW-0813">Transport</keyword>
<sequence length="115" mass="12670">MPVIKVDDSSFEKDVIQVSLSCLVLVDFWAPWCGPCRMVGPVVDEIAHEYSGMIKVVKMNTDENPTTASNYGIRSIPTLMIFSDGQKIDSIVGAVPKSTLSSKLEKYLKDSVKKT</sequence>
<dbReference type="InterPro" id="IPR017937">
    <property type="entry name" value="Thioredoxin_CS"/>
</dbReference>
<feature type="domain" description="Thioredoxin" evidence="9">
    <location>
        <begin position="1"/>
        <end position="109"/>
    </location>
</feature>
<dbReference type="InterPro" id="IPR013766">
    <property type="entry name" value="Thioredoxin_domain"/>
</dbReference>
<dbReference type="GeneID" id="33359283"/>